<gene>
    <name evidence="1" type="ORF">LCGC14_2981430</name>
</gene>
<organism evidence="1">
    <name type="scientific">marine sediment metagenome</name>
    <dbReference type="NCBI Taxonomy" id="412755"/>
    <lineage>
        <taxon>unclassified sequences</taxon>
        <taxon>metagenomes</taxon>
        <taxon>ecological metagenomes</taxon>
    </lineage>
</organism>
<dbReference type="Pfam" id="PF12843">
    <property type="entry name" value="QSregVF_b"/>
    <property type="match status" value="1"/>
</dbReference>
<proteinExistence type="predicted"/>
<sequence length="40" mass="4767">MEQNKGTTSIDPQMLIELVRMRMPFGKYRNHILCDLPEPY</sequence>
<evidence type="ECO:0000313" key="1">
    <source>
        <dbReference type="EMBL" id="KKK64714.1"/>
    </source>
</evidence>
<comment type="caution">
    <text evidence="1">The sequence shown here is derived from an EMBL/GenBank/DDBJ whole genome shotgun (WGS) entry which is preliminary data.</text>
</comment>
<name>A0A0F8ZDZ4_9ZZZZ</name>
<reference evidence="1" key="1">
    <citation type="journal article" date="2015" name="Nature">
        <title>Complex archaea that bridge the gap between prokaryotes and eukaryotes.</title>
        <authorList>
            <person name="Spang A."/>
            <person name="Saw J.H."/>
            <person name="Jorgensen S.L."/>
            <person name="Zaremba-Niedzwiedzka K."/>
            <person name="Martijn J."/>
            <person name="Lind A.E."/>
            <person name="van Eijk R."/>
            <person name="Schleper C."/>
            <person name="Guy L."/>
            <person name="Ettema T.J."/>
        </authorList>
    </citation>
    <scope>NUCLEOTIDE SEQUENCE</scope>
</reference>
<dbReference type="InterPro" id="IPR024530">
    <property type="entry name" value="QSregVF_b"/>
</dbReference>
<protein>
    <submittedName>
        <fullName evidence="1">Uncharacterized protein</fullName>
    </submittedName>
</protein>
<feature type="non-terminal residue" evidence="1">
    <location>
        <position position="40"/>
    </location>
</feature>
<dbReference type="AlphaFoldDB" id="A0A0F8ZDZ4"/>
<accession>A0A0F8ZDZ4</accession>
<dbReference type="EMBL" id="LAZR01060899">
    <property type="protein sequence ID" value="KKK64714.1"/>
    <property type="molecule type" value="Genomic_DNA"/>
</dbReference>